<dbReference type="InParanoid" id="A0A218YZG7"/>
<dbReference type="PANTHER" id="PTHR39611">
    <property type="entry name" value="HYDROXYPROLINE-RICH GLYCOPROTEIN DZ-HRGP-RELATED"/>
    <property type="match status" value="1"/>
</dbReference>
<dbReference type="EMBL" id="MZNU01000292">
    <property type="protein sequence ID" value="OWP01068.1"/>
    <property type="molecule type" value="Genomic_DNA"/>
</dbReference>
<feature type="compositionally biased region" description="Pro residues" evidence="1">
    <location>
        <begin position="588"/>
        <end position="599"/>
    </location>
</feature>
<feature type="compositionally biased region" description="Polar residues" evidence="1">
    <location>
        <begin position="544"/>
        <end position="585"/>
    </location>
</feature>
<feature type="compositionally biased region" description="Polar residues" evidence="1">
    <location>
        <begin position="20"/>
        <end position="32"/>
    </location>
</feature>
<evidence type="ECO:0000259" key="2">
    <source>
        <dbReference type="Pfam" id="PF24355"/>
    </source>
</evidence>
<feature type="compositionally biased region" description="Polar residues" evidence="1">
    <location>
        <begin position="158"/>
        <end position="168"/>
    </location>
</feature>
<evidence type="ECO:0000256" key="1">
    <source>
        <dbReference type="SAM" id="MobiDB-lite"/>
    </source>
</evidence>
<organism evidence="3 4">
    <name type="scientific">Diplocarpon coronariae</name>
    <dbReference type="NCBI Taxonomy" id="2795749"/>
    <lineage>
        <taxon>Eukaryota</taxon>
        <taxon>Fungi</taxon>
        <taxon>Dikarya</taxon>
        <taxon>Ascomycota</taxon>
        <taxon>Pezizomycotina</taxon>
        <taxon>Leotiomycetes</taxon>
        <taxon>Helotiales</taxon>
        <taxon>Drepanopezizaceae</taxon>
        <taxon>Diplocarpon</taxon>
    </lineage>
</organism>
<feature type="domain" description="DUF7514" evidence="2">
    <location>
        <begin position="226"/>
        <end position="393"/>
    </location>
</feature>
<dbReference type="STRING" id="503106.A0A218YZG7"/>
<feature type="compositionally biased region" description="Basic and acidic residues" evidence="1">
    <location>
        <begin position="601"/>
        <end position="611"/>
    </location>
</feature>
<feature type="compositionally biased region" description="Basic and acidic residues" evidence="1">
    <location>
        <begin position="37"/>
        <end position="62"/>
    </location>
</feature>
<keyword evidence="4" id="KW-1185">Reference proteome</keyword>
<accession>A0A218YZG7</accession>
<feature type="compositionally biased region" description="Low complexity" evidence="1">
    <location>
        <begin position="493"/>
        <end position="508"/>
    </location>
</feature>
<reference evidence="3 4" key="1">
    <citation type="submission" date="2017-04" db="EMBL/GenBank/DDBJ databases">
        <title>Draft genome sequence of Marssonina coronaria NL1: causal agent of apple blotch.</title>
        <authorList>
            <person name="Cheng Q."/>
        </authorList>
    </citation>
    <scope>NUCLEOTIDE SEQUENCE [LARGE SCALE GENOMIC DNA]</scope>
    <source>
        <strain evidence="3 4">NL1</strain>
    </source>
</reference>
<dbReference type="Proteomes" id="UP000242519">
    <property type="component" value="Unassembled WGS sequence"/>
</dbReference>
<dbReference type="AlphaFoldDB" id="A0A218YZG7"/>
<proteinExistence type="predicted"/>
<feature type="compositionally biased region" description="Polar residues" evidence="1">
    <location>
        <begin position="141"/>
        <end position="150"/>
    </location>
</feature>
<protein>
    <recommendedName>
        <fullName evidence="2">DUF7514 domain-containing protein</fullName>
    </recommendedName>
</protein>
<feature type="region of interest" description="Disordered" evidence="1">
    <location>
        <begin position="98"/>
        <end position="212"/>
    </location>
</feature>
<sequence length="687" mass="75862">MAYDAYGRPTRANGAPGSFDGSSSAADYTSRQGYYDPEPRDSNPSLHPRDNRETFPRRRDSPSKMATTGAEKLGHEGVSPELIAAITESVKKEVLEQLKQTGSVDIPSHGPPMQRGASNKSSSTSSPPPIARRVYTPPSPNQAGRQTYAQSYVPPSAESVQSYPSSPSEEPAGGNLASDRGPPAPASPLDKSSGVRFSDHTIPARPAGGDRTYSTLELSTVDQKWGRLFEKDGKPTQRLGQFLRGLANHMIVDFSPKKSIVVTPSKMAAYYAAYALDKEPHPLLTIFRAQSNEHISRLYQDLGCQHHLIQEDSHSAPIVPSLTPVGFAHWMTINILAYPEEEYRRLEKVVIALPIDADGGLIDGKPERLPKQISRHLLPDREDRSSRKLLDSAMENFLEDLGSTSRRKRSITSPPLSRHSSTSQTRSRPPVELHQARTSPTPAKAQSLERERKPYGGLPTASESSSSEESVRIERDRQPYSAQPGSGKMYSDNLNLNSRSARANSTSSREGENSHHAHNYSTTSQNRYPPRAGARRDSSPPFKSFSQSTPDDLPSVSSRYAPNQPSSSGFPTNPSAAFSPGSRSSDPMFPPPPPGPPPIDIYRRPRDERYRCPGTEEEDARFTTQFSSPREAEKWDRYHEEARADGRVGYECSSTGTDSRERAAPVEEWYREKGRGSEYIDQAGRRY</sequence>
<dbReference type="OrthoDB" id="5413703at2759"/>
<dbReference type="PANTHER" id="PTHR39611:SF1">
    <property type="entry name" value="HYDROXYPROLINE-RICH GLYCOPROTEIN DZ-HRGP"/>
    <property type="match status" value="1"/>
</dbReference>
<gene>
    <name evidence="3" type="ORF">B2J93_4800</name>
</gene>
<feature type="compositionally biased region" description="Basic and acidic residues" evidence="1">
    <location>
        <begin position="469"/>
        <end position="478"/>
    </location>
</feature>
<dbReference type="InterPro" id="IPR055936">
    <property type="entry name" value="DUF7514"/>
</dbReference>
<feature type="region of interest" description="Disordered" evidence="1">
    <location>
        <begin position="1"/>
        <end position="80"/>
    </location>
</feature>
<feature type="region of interest" description="Disordered" evidence="1">
    <location>
        <begin position="400"/>
        <end position="637"/>
    </location>
</feature>
<evidence type="ECO:0000313" key="3">
    <source>
        <dbReference type="EMBL" id="OWP01068.1"/>
    </source>
</evidence>
<dbReference type="Pfam" id="PF24355">
    <property type="entry name" value="DUF7514"/>
    <property type="match status" value="1"/>
</dbReference>
<feature type="compositionally biased region" description="Low complexity" evidence="1">
    <location>
        <begin position="417"/>
        <end position="428"/>
    </location>
</feature>
<evidence type="ECO:0000313" key="4">
    <source>
        <dbReference type="Proteomes" id="UP000242519"/>
    </source>
</evidence>
<name>A0A218YZG7_9HELO</name>
<comment type="caution">
    <text evidence="3">The sequence shown here is derived from an EMBL/GenBank/DDBJ whole genome shotgun (WGS) entry which is preliminary data.</text>
</comment>